<dbReference type="EMBL" id="JAHIBW010000008">
    <property type="protein sequence ID" value="KAG7308534.1"/>
    <property type="molecule type" value="Genomic_DNA"/>
</dbReference>
<gene>
    <name evidence="2" type="ORF">JYU34_005752</name>
</gene>
<reference evidence="2 3" key="1">
    <citation type="submission" date="2021-06" db="EMBL/GenBank/DDBJ databases">
        <title>A haploid diamondback moth (Plutella xylostella L.) genome assembly resolves 31 chromosomes and identifies a diamide resistance mutation.</title>
        <authorList>
            <person name="Ward C.M."/>
            <person name="Perry K.D."/>
            <person name="Baker G."/>
            <person name="Powis K."/>
            <person name="Heckel D.G."/>
            <person name="Baxter S.W."/>
        </authorList>
    </citation>
    <scope>NUCLEOTIDE SEQUENCE [LARGE SCALE GENOMIC DNA]</scope>
    <source>
        <strain evidence="2 3">LV</strain>
        <tissue evidence="2">Single pupa</tissue>
    </source>
</reference>
<feature type="region of interest" description="Disordered" evidence="1">
    <location>
        <begin position="35"/>
        <end position="88"/>
    </location>
</feature>
<protein>
    <submittedName>
        <fullName evidence="2">Uncharacterized protein</fullName>
    </submittedName>
</protein>
<feature type="compositionally biased region" description="Low complexity" evidence="1">
    <location>
        <begin position="41"/>
        <end position="74"/>
    </location>
</feature>
<organism evidence="2 3">
    <name type="scientific">Plutella xylostella</name>
    <name type="common">Diamondback moth</name>
    <name type="synonym">Plutella maculipennis</name>
    <dbReference type="NCBI Taxonomy" id="51655"/>
    <lineage>
        <taxon>Eukaryota</taxon>
        <taxon>Metazoa</taxon>
        <taxon>Ecdysozoa</taxon>
        <taxon>Arthropoda</taxon>
        <taxon>Hexapoda</taxon>
        <taxon>Insecta</taxon>
        <taxon>Pterygota</taxon>
        <taxon>Neoptera</taxon>
        <taxon>Endopterygota</taxon>
        <taxon>Lepidoptera</taxon>
        <taxon>Glossata</taxon>
        <taxon>Ditrysia</taxon>
        <taxon>Yponomeutoidea</taxon>
        <taxon>Plutellidae</taxon>
        <taxon>Plutella</taxon>
    </lineage>
</organism>
<name>A0ABQ7QU40_PLUXY</name>
<evidence type="ECO:0000256" key="1">
    <source>
        <dbReference type="SAM" id="MobiDB-lite"/>
    </source>
</evidence>
<accession>A0ABQ7QU40</accession>
<comment type="caution">
    <text evidence="2">The sequence shown here is derived from an EMBL/GenBank/DDBJ whole genome shotgun (WGS) entry which is preliminary data.</text>
</comment>
<feature type="compositionally biased region" description="Low complexity" evidence="1">
    <location>
        <begin position="14"/>
        <end position="23"/>
    </location>
</feature>
<sequence length="129" mass="14192">MAATRLGNACRLSGGRPRWTRTTRGPCWRARWTCGSRRRASPSPRSTPTRPTSSSPSPNGTTTTRTRSTGAARSWRTRSSRARAAAATRTLTTTSCGCCSPIMMTRKEPPCWRWQRTSSGTRWGSATAR</sequence>
<proteinExistence type="predicted"/>
<evidence type="ECO:0000313" key="2">
    <source>
        <dbReference type="EMBL" id="KAG7308534.1"/>
    </source>
</evidence>
<dbReference type="Proteomes" id="UP000823941">
    <property type="component" value="Chromosome 8"/>
</dbReference>
<evidence type="ECO:0000313" key="3">
    <source>
        <dbReference type="Proteomes" id="UP000823941"/>
    </source>
</evidence>
<feature type="region of interest" description="Disordered" evidence="1">
    <location>
        <begin position="1"/>
        <end position="23"/>
    </location>
</feature>
<keyword evidence="3" id="KW-1185">Reference proteome</keyword>